<sequence>MAFVVGTLVDAHILEKYEDVNDKPTKSYEVVMTWNYIVGGFEYRSDNSVFSHTITYSHLEAENHFKKYAVGQSVKVYFDPLDPRQSTLDPGIKNVPWGGWILFLVYVIGVTLAFYFDTPDQ</sequence>
<feature type="domain" description="DUF3592" evidence="2">
    <location>
        <begin position="5"/>
        <end position="92"/>
    </location>
</feature>
<dbReference type="Proteomes" id="UP000483286">
    <property type="component" value="Unassembled WGS sequence"/>
</dbReference>
<proteinExistence type="predicted"/>
<evidence type="ECO:0000259" key="2">
    <source>
        <dbReference type="Pfam" id="PF12158"/>
    </source>
</evidence>
<keyword evidence="1" id="KW-0472">Membrane</keyword>
<gene>
    <name evidence="3" type="ORF">GO986_22290</name>
</gene>
<evidence type="ECO:0000313" key="3">
    <source>
        <dbReference type="EMBL" id="MVN89468.1"/>
    </source>
</evidence>
<keyword evidence="1" id="KW-0812">Transmembrane</keyword>
<reference evidence="3 4" key="1">
    <citation type="submission" date="2019-12" db="EMBL/GenBank/DDBJ databases">
        <title>Deinococcus sp. HMF7620 Genome sequencing and assembly.</title>
        <authorList>
            <person name="Kang H."/>
            <person name="Kim H."/>
            <person name="Joh K."/>
        </authorList>
    </citation>
    <scope>NUCLEOTIDE SEQUENCE [LARGE SCALE GENOMIC DNA]</scope>
    <source>
        <strain evidence="3 4">HMF7620</strain>
    </source>
</reference>
<comment type="caution">
    <text evidence="3">The sequence shown here is derived from an EMBL/GenBank/DDBJ whole genome shotgun (WGS) entry which is preliminary data.</text>
</comment>
<dbReference type="Pfam" id="PF12158">
    <property type="entry name" value="DUF3592"/>
    <property type="match status" value="1"/>
</dbReference>
<evidence type="ECO:0000256" key="1">
    <source>
        <dbReference type="SAM" id="Phobius"/>
    </source>
</evidence>
<name>A0A7C9I2A6_9DEIO</name>
<accession>A0A7C9I2A6</accession>
<evidence type="ECO:0000313" key="4">
    <source>
        <dbReference type="Proteomes" id="UP000483286"/>
    </source>
</evidence>
<organism evidence="3 4">
    <name type="scientific">Deinococcus arboris</name>
    <dbReference type="NCBI Taxonomy" id="2682977"/>
    <lineage>
        <taxon>Bacteria</taxon>
        <taxon>Thermotogati</taxon>
        <taxon>Deinococcota</taxon>
        <taxon>Deinococci</taxon>
        <taxon>Deinococcales</taxon>
        <taxon>Deinococcaceae</taxon>
        <taxon>Deinococcus</taxon>
    </lineage>
</organism>
<feature type="transmembrane region" description="Helical" evidence="1">
    <location>
        <begin position="97"/>
        <end position="116"/>
    </location>
</feature>
<keyword evidence="1" id="KW-1133">Transmembrane helix</keyword>
<dbReference type="InterPro" id="IPR021994">
    <property type="entry name" value="DUF3592"/>
</dbReference>
<dbReference type="EMBL" id="WQLB01000069">
    <property type="protein sequence ID" value="MVN89468.1"/>
    <property type="molecule type" value="Genomic_DNA"/>
</dbReference>
<dbReference type="RefSeq" id="WP_157461726.1">
    <property type="nucleotide sequence ID" value="NZ_WQLB01000069.1"/>
</dbReference>
<dbReference type="AlphaFoldDB" id="A0A7C9I2A6"/>
<protein>
    <submittedName>
        <fullName evidence="3">DUF3592 domain-containing protein</fullName>
    </submittedName>
</protein>
<keyword evidence="4" id="KW-1185">Reference proteome</keyword>